<accession>A0ABW5CMB5</accession>
<feature type="domain" description="ABC transporter" evidence="6">
    <location>
        <begin position="293"/>
        <end position="532"/>
    </location>
</feature>
<comment type="caution">
    <text evidence="7">The sequence shown here is derived from an EMBL/GenBank/DDBJ whole genome shotgun (WGS) entry which is preliminary data.</text>
</comment>
<dbReference type="Proteomes" id="UP001597371">
    <property type="component" value="Unassembled WGS sequence"/>
</dbReference>
<keyword evidence="5 7" id="KW-0067">ATP-binding</keyword>
<keyword evidence="8" id="KW-1185">Reference proteome</keyword>
<evidence type="ECO:0000313" key="8">
    <source>
        <dbReference type="Proteomes" id="UP001597371"/>
    </source>
</evidence>
<comment type="similarity">
    <text evidence="2">Belongs to the ABC transporter superfamily.</text>
</comment>
<protein>
    <submittedName>
        <fullName evidence="7">ABC transporter ATP-binding protein</fullName>
    </submittedName>
</protein>
<dbReference type="CDD" id="cd03257">
    <property type="entry name" value="ABC_NikE_OppD_transporters"/>
    <property type="match status" value="2"/>
</dbReference>
<gene>
    <name evidence="7" type="ORF">ACFSKQ_10475</name>
</gene>
<dbReference type="PROSITE" id="PS00211">
    <property type="entry name" value="ABC_TRANSPORTER_1"/>
    <property type="match status" value="2"/>
</dbReference>
<dbReference type="SUPFAM" id="SSF52540">
    <property type="entry name" value="P-loop containing nucleoside triphosphate hydrolases"/>
    <property type="match status" value="2"/>
</dbReference>
<dbReference type="Pfam" id="PF00005">
    <property type="entry name" value="ABC_tran"/>
    <property type="match status" value="2"/>
</dbReference>
<sequence length="548" mass="59972">MSQTNPALAPILSVRDLQVAFHQGGRTMRAVEGVSFDIAPGETLALVGESGSGKSVSALSILKLLPYPSASHPGGAVLFEGKDLLTADEPTLRGVRGNRISMIFQEPMSSLNPLHTIERQIGEVLKVHQGLSDKAARGRILELLHQVGIREPEKRLKSFPHQLSGGQRQRVMIAMALANEPDMLIADEPTTALDVTVQAQILELLKTLQAERGMAMLFITHDLGIVRRIATRVCVMNKGRIVEEGETARIFSDPQHPYTRHLLAAEPKGAPPPADETAPLVMQGTDVKVWFPVRTGFLRRVTDHVKAVDGIDVTLRAGQTVGIVGESGSGKTTLGLALCRMIGSTGEIRFDGERIDQRSFKAMRPLREEIQIVFQDPFGSLSPRMSVADIVAEGLEVHERGLSAEERDARVVAALEEVGLDPQTRFRYPHEFSGGQRQRIAIARAMVLKPRFVMLDEPTSALDMSVQAQVVDLLRDLQKKHSLAYLFISHDLKVVRALANEVIVMRNGQVVEHGPAQAIFENPQSDYTRALMAAAFDMEAVPAEVLAP</sequence>
<evidence type="ECO:0000259" key="6">
    <source>
        <dbReference type="PROSITE" id="PS50893"/>
    </source>
</evidence>
<dbReference type="PROSITE" id="PS50893">
    <property type="entry name" value="ABC_TRANSPORTER_2"/>
    <property type="match status" value="2"/>
</dbReference>
<dbReference type="PANTHER" id="PTHR43776:SF7">
    <property type="entry name" value="D,D-DIPEPTIDE TRANSPORT ATP-BINDING PROTEIN DDPF-RELATED"/>
    <property type="match status" value="1"/>
</dbReference>
<dbReference type="InterPro" id="IPR003439">
    <property type="entry name" value="ABC_transporter-like_ATP-bd"/>
</dbReference>
<evidence type="ECO:0000256" key="5">
    <source>
        <dbReference type="ARBA" id="ARBA00022840"/>
    </source>
</evidence>
<evidence type="ECO:0000256" key="3">
    <source>
        <dbReference type="ARBA" id="ARBA00022448"/>
    </source>
</evidence>
<dbReference type="SMART" id="SM00382">
    <property type="entry name" value="AAA"/>
    <property type="match status" value="2"/>
</dbReference>
<dbReference type="NCBIfam" id="NF007739">
    <property type="entry name" value="PRK10419.1"/>
    <property type="match status" value="2"/>
</dbReference>
<dbReference type="NCBIfam" id="NF008453">
    <property type="entry name" value="PRK11308.1"/>
    <property type="match status" value="2"/>
</dbReference>
<keyword evidence="4" id="KW-0547">Nucleotide-binding</keyword>
<dbReference type="PANTHER" id="PTHR43776">
    <property type="entry name" value="TRANSPORT ATP-BINDING PROTEIN"/>
    <property type="match status" value="1"/>
</dbReference>
<dbReference type="InterPro" id="IPR003593">
    <property type="entry name" value="AAA+_ATPase"/>
</dbReference>
<dbReference type="InterPro" id="IPR050319">
    <property type="entry name" value="ABC_transp_ATP-bind"/>
</dbReference>
<dbReference type="EMBL" id="JBHUIJ010000013">
    <property type="protein sequence ID" value="MFD2237882.1"/>
    <property type="molecule type" value="Genomic_DNA"/>
</dbReference>
<name>A0ABW5CMB5_9HYPH</name>
<dbReference type="Pfam" id="PF08352">
    <property type="entry name" value="oligo_HPY"/>
    <property type="match status" value="2"/>
</dbReference>
<evidence type="ECO:0000256" key="2">
    <source>
        <dbReference type="ARBA" id="ARBA00005417"/>
    </source>
</evidence>
<reference evidence="8" key="1">
    <citation type="journal article" date="2019" name="Int. J. Syst. Evol. Microbiol.">
        <title>The Global Catalogue of Microorganisms (GCM) 10K type strain sequencing project: providing services to taxonomists for standard genome sequencing and annotation.</title>
        <authorList>
            <consortium name="The Broad Institute Genomics Platform"/>
            <consortium name="The Broad Institute Genome Sequencing Center for Infectious Disease"/>
            <person name="Wu L."/>
            <person name="Ma J."/>
        </authorList>
    </citation>
    <scope>NUCLEOTIDE SEQUENCE [LARGE SCALE GENOMIC DNA]</scope>
    <source>
        <strain evidence="8">ZS-35-S2</strain>
    </source>
</reference>
<dbReference type="InterPro" id="IPR013563">
    <property type="entry name" value="Oligopep_ABC_C"/>
</dbReference>
<feature type="domain" description="ABC transporter" evidence="6">
    <location>
        <begin position="14"/>
        <end position="263"/>
    </location>
</feature>
<dbReference type="RefSeq" id="WP_209739459.1">
    <property type="nucleotide sequence ID" value="NZ_CP072611.1"/>
</dbReference>
<dbReference type="InterPro" id="IPR027417">
    <property type="entry name" value="P-loop_NTPase"/>
</dbReference>
<organism evidence="7 8">
    <name type="scientific">Aureimonas populi</name>
    <dbReference type="NCBI Taxonomy" id="1701758"/>
    <lineage>
        <taxon>Bacteria</taxon>
        <taxon>Pseudomonadati</taxon>
        <taxon>Pseudomonadota</taxon>
        <taxon>Alphaproteobacteria</taxon>
        <taxon>Hyphomicrobiales</taxon>
        <taxon>Aurantimonadaceae</taxon>
        <taxon>Aureimonas</taxon>
    </lineage>
</organism>
<comment type="subcellular location">
    <subcellularLocation>
        <location evidence="1">Cell inner membrane</location>
        <topology evidence="1">Peripheral membrane protein</topology>
    </subcellularLocation>
</comment>
<dbReference type="Gene3D" id="3.40.50.300">
    <property type="entry name" value="P-loop containing nucleotide triphosphate hydrolases"/>
    <property type="match status" value="2"/>
</dbReference>
<evidence type="ECO:0000256" key="1">
    <source>
        <dbReference type="ARBA" id="ARBA00004417"/>
    </source>
</evidence>
<evidence type="ECO:0000313" key="7">
    <source>
        <dbReference type="EMBL" id="MFD2237882.1"/>
    </source>
</evidence>
<proteinExistence type="inferred from homology"/>
<keyword evidence="3" id="KW-0813">Transport</keyword>
<dbReference type="GO" id="GO:0005524">
    <property type="term" value="F:ATP binding"/>
    <property type="evidence" value="ECO:0007669"/>
    <property type="project" value="UniProtKB-KW"/>
</dbReference>
<evidence type="ECO:0000256" key="4">
    <source>
        <dbReference type="ARBA" id="ARBA00022741"/>
    </source>
</evidence>
<dbReference type="InterPro" id="IPR017871">
    <property type="entry name" value="ABC_transporter-like_CS"/>
</dbReference>